<evidence type="ECO:0000256" key="3">
    <source>
        <dbReference type="ARBA" id="ARBA00022475"/>
    </source>
</evidence>
<dbReference type="InterPro" id="IPR036259">
    <property type="entry name" value="MFS_trans_sf"/>
</dbReference>
<evidence type="ECO:0000256" key="4">
    <source>
        <dbReference type="ARBA" id="ARBA00022692"/>
    </source>
</evidence>
<name>A0A368N9V7_9EURY</name>
<dbReference type="Pfam" id="PF07690">
    <property type="entry name" value="MFS_1"/>
    <property type="match status" value="1"/>
</dbReference>
<feature type="domain" description="Major facilitator superfamily (MFS) profile" evidence="9">
    <location>
        <begin position="19"/>
        <end position="404"/>
    </location>
</feature>
<evidence type="ECO:0000256" key="2">
    <source>
        <dbReference type="ARBA" id="ARBA00022448"/>
    </source>
</evidence>
<dbReference type="PROSITE" id="PS50850">
    <property type="entry name" value="MFS"/>
    <property type="match status" value="1"/>
</dbReference>
<keyword evidence="4 8" id="KW-0812">Transmembrane</keyword>
<evidence type="ECO:0000256" key="6">
    <source>
        <dbReference type="ARBA" id="ARBA00023136"/>
    </source>
</evidence>
<feature type="transmembrane region" description="Helical" evidence="8">
    <location>
        <begin position="85"/>
        <end position="103"/>
    </location>
</feature>
<dbReference type="Gene3D" id="1.20.1250.20">
    <property type="entry name" value="MFS general substrate transporter like domains"/>
    <property type="match status" value="2"/>
</dbReference>
<dbReference type="PANTHER" id="PTHR23517:SF3">
    <property type="entry name" value="INTEGRAL MEMBRANE TRANSPORT PROTEIN"/>
    <property type="match status" value="1"/>
</dbReference>
<comment type="subcellular location">
    <subcellularLocation>
        <location evidence="1">Cell membrane</location>
        <topology evidence="1">Multi-pass membrane protein</topology>
    </subcellularLocation>
</comment>
<dbReference type="AlphaFoldDB" id="A0A368N9V7"/>
<sequence length="430" mass="43225">MRQMMSRISTARWSERHAALSVCVGSYFAVRLAQLLVSPVVPSLRGAFGASRGAVGTILTGMWLVYACVQLPSGAAGDRYGQRRVVLAALGGTAVAALALAAAPSLLAFGAVALLLGMGAGLYYTPATALLAARFEDVGRVIGIHRVGSQAAGLVAPALATLLGARFGWRVVLGSGAVVTTLLLGVLLRRGPSAPRAVARTDGGTAVRPRQVAAVLSRPPVAAAAALATVGEFAALATLSFLPTVLVEAHGLPLSTAGALFGAYFVVVTALQPVSGWLSDRLGRDAVTGALFAVGAVGYAALALGTTRAAALPAVALVGVAMACGPPVQSRAVDALADAECGVGFGAVRTAYILVAALGPVVVGTLADAAGWTAGIGLLAAMLAFAAVALVGARLGGRGRRPTHGSSSDRYRPSRPSETPWRFSPPSPGR</sequence>
<dbReference type="GO" id="GO:0005886">
    <property type="term" value="C:plasma membrane"/>
    <property type="evidence" value="ECO:0007669"/>
    <property type="project" value="UniProtKB-SubCell"/>
</dbReference>
<feature type="transmembrane region" description="Helical" evidence="8">
    <location>
        <begin position="49"/>
        <end position="73"/>
    </location>
</feature>
<dbReference type="InterPro" id="IPR050171">
    <property type="entry name" value="MFS_Transporters"/>
</dbReference>
<dbReference type="InterPro" id="IPR020846">
    <property type="entry name" value="MFS_dom"/>
</dbReference>
<feature type="transmembrane region" description="Helical" evidence="8">
    <location>
        <begin position="221"/>
        <end position="242"/>
    </location>
</feature>
<dbReference type="Proteomes" id="UP000252189">
    <property type="component" value="Unassembled WGS sequence"/>
</dbReference>
<feature type="transmembrane region" description="Helical" evidence="8">
    <location>
        <begin position="341"/>
        <end position="363"/>
    </location>
</feature>
<comment type="caution">
    <text evidence="10">The sequence shown here is derived from an EMBL/GenBank/DDBJ whole genome shotgun (WGS) entry which is preliminary data.</text>
</comment>
<reference evidence="10 11" key="1">
    <citation type="submission" date="2018-07" db="EMBL/GenBank/DDBJ databases">
        <title>Genome sequences of Haloplanus salinus JCM 18368T.</title>
        <authorList>
            <person name="Kim Y.B."/>
            <person name="Roh S.W."/>
        </authorList>
    </citation>
    <scope>NUCLEOTIDE SEQUENCE [LARGE SCALE GENOMIC DNA]</scope>
    <source>
        <strain evidence="10 11">JCM 18368</strain>
    </source>
</reference>
<feature type="transmembrane region" description="Helical" evidence="8">
    <location>
        <begin position="369"/>
        <end position="391"/>
    </location>
</feature>
<evidence type="ECO:0000256" key="5">
    <source>
        <dbReference type="ARBA" id="ARBA00022989"/>
    </source>
</evidence>
<dbReference type="GO" id="GO:0022857">
    <property type="term" value="F:transmembrane transporter activity"/>
    <property type="evidence" value="ECO:0007669"/>
    <property type="project" value="InterPro"/>
</dbReference>
<gene>
    <name evidence="10" type="ORF">DU504_08415</name>
</gene>
<keyword evidence="6 8" id="KW-0472">Membrane</keyword>
<feature type="transmembrane region" description="Helical" evidence="8">
    <location>
        <begin position="310"/>
        <end position="329"/>
    </location>
</feature>
<dbReference type="PANTHER" id="PTHR23517">
    <property type="entry name" value="RESISTANCE PROTEIN MDTM, PUTATIVE-RELATED-RELATED"/>
    <property type="match status" value="1"/>
</dbReference>
<feature type="region of interest" description="Disordered" evidence="7">
    <location>
        <begin position="397"/>
        <end position="430"/>
    </location>
</feature>
<feature type="transmembrane region" description="Helical" evidence="8">
    <location>
        <begin position="109"/>
        <end position="135"/>
    </location>
</feature>
<feature type="transmembrane region" description="Helical" evidence="8">
    <location>
        <begin position="171"/>
        <end position="188"/>
    </location>
</feature>
<accession>A0A368N9V7</accession>
<feature type="transmembrane region" description="Helical" evidence="8">
    <location>
        <begin position="254"/>
        <end position="274"/>
    </location>
</feature>
<keyword evidence="3" id="KW-1003">Cell membrane</keyword>
<evidence type="ECO:0000256" key="1">
    <source>
        <dbReference type="ARBA" id="ARBA00004651"/>
    </source>
</evidence>
<keyword evidence="2" id="KW-0813">Transport</keyword>
<evidence type="ECO:0000259" key="9">
    <source>
        <dbReference type="PROSITE" id="PS50850"/>
    </source>
</evidence>
<keyword evidence="11" id="KW-1185">Reference proteome</keyword>
<protein>
    <submittedName>
        <fullName evidence="10">MFS transporter</fullName>
    </submittedName>
</protein>
<feature type="transmembrane region" description="Helical" evidence="8">
    <location>
        <begin position="147"/>
        <end position="165"/>
    </location>
</feature>
<proteinExistence type="predicted"/>
<dbReference type="InterPro" id="IPR011701">
    <property type="entry name" value="MFS"/>
</dbReference>
<dbReference type="SUPFAM" id="SSF103473">
    <property type="entry name" value="MFS general substrate transporter"/>
    <property type="match status" value="1"/>
</dbReference>
<dbReference type="EMBL" id="QPHM01000001">
    <property type="protein sequence ID" value="RCU47322.1"/>
    <property type="molecule type" value="Genomic_DNA"/>
</dbReference>
<evidence type="ECO:0000256" key="8">
    <source>
        <dbReference type="SAM" id="Phobius"/>
    </source>
</evidence>
<organism evidence="10 11">
    <name type="scientific">Haloplanus salinus</name>
    <dbReference type="NCBI Taxonomy" id="1126245"/>
    <lineage>
        <taxon>Archaea</taxon>
        <taxon>Methanobacteriati</taxon>
        <taxon>Methanobacteriota</taxon>
        <taxon>Stenosarchaea group</taxon>
        <taxon>Halobacteria</taxon>
        <taxon>Halobacteriales</taxon>
        <taxon>Haloferacaceae</taxon>
        <taxon>Haloplanus</taxon>
    </lineage>
</organism>
<evidence type="ECO:0000256" key="7">
    <source>
        <dbReference type="SAM" id="MobiDB-lite"/>
    </source>
</evidence>
<evidence type="ECO:0000313" key="10">
    <source>
        <dbReference type="EMBL" id="RCU47322.1"/>
    </source>
</evidence>
<evidence type="ECO:0000313" key="11">
    <source>
        <dbReference type="Proteomes" id="UP000252189"/>
    </source>
</evidence>
<keyword evidence="5 8" id="KW-1133">Transmembrane helix</keyword>
<feature type="transmembrane region" description="Helical" evidence="8">
    <location>
        <begin position="286"/>
        <end position="304"/>
    </location>
</feature>